<dbReference type="EMBL" id="CP002000">
    <property type="protein sequence ID" value="ADJ48691.1"/>
    <property type="molecule type" value="Genomic_DNA"/>
</dbReference>
<dbReference type="RefSeq" id="WP_013228736.1">
    <property type="nucleotide sequence ID" value="NC_014318.1"/>
</dbReference>
<dbReference type="PATRIC" id="fig|749927.5.peg.7250"/>
<dbReference type="SUPFAM" id="SSF52540">
    <property type="entry name" value="P-loop containing nucleoside triphosphate hydrolases"/>
    <property type="match status" value="1"/>
</dbReference>
<evidence type="ECO:0000313" key="1">
    <source>
        <dbReference type="EMBL" id="ADJ48691.1"/>
    </source>
</evidence>
<organism evidence="1 2">
    <name type="scientific">Amycolatopsis mediterranei (strain U-32)</name>
    <dbReference type="NCBI Taxonomy" id="749927"/>
    <lineage>
        <taxon>Bacteria</taxon>
        <taxon>Bacillati</taxon>
        <taxon>Actinomycetota</taxon>
        <taxon>Actinomycetes</taxon>
        <taxon>Pseudonocardiales</taxon>
        <taxon>Pseudonocardiaceae</taxon>
        <taxon>Amycolatopsis</taxon>
    </lineage>
</organism>
<dbReference type="KEGG" id="amd:AMED_6972"/>
<dbReference type="InterPro" id="IPR027417">
    <property type="entry name" value="P-loop_NTPase"/>
</dbReference>
<evidence type="ECO:0008006" key="3">
    <source>
        <dbReference type="Google" id="ProtNLM"/>
    </source>
</evidence>
<proteinExistence type="predicted"/>
<name>A0A0H3DDA9_AMYMU</name>
<dbReference type="AlphaFoldDB" id="A0A0H3DDA9"/>
<dbReference type="OrthoDB" id="4039313at2"/>
<dbReference type="Proteomes" id="UP000000328">
    <property type="component" value="Chromosome"/>
</dbReference>
<gene>
    <name evidence="1" type="ordered locus">AMED_6972</name>
</gene>
<dbReference type="HOGENOM" id="CLU_360060_0_0_11"/>
<dbReference type="GeneID" id="92874621"/>
<evidence type="ECO:0000313" key="2">
    <source>
        <dbReference type="Proteomes" id="UP000000328"/>
    </source>
</evidence>
<accession>A0A0H3DDA9</accession>
<reference evidence="1 2" key="1">
    <citation type="journal article" date="2010" name="Cell Res.">
        <title>Complete genome sequence of the rifamycin SV-producing Amycolatopsis mediterranei U32 revealed its genetic characteristics in phylogeny and metabolism.</title>
        <authorList>
            <person name="Zhao W."/>
            <person name="Zhong Y."/>
            <person name="Yuan H."/>
            <person name="Wang J."/>
            <person name="Zheng H."/>
            <person name="Wang Y."/>
            <person name="Cen X."/>
            <person name="Xu F."/>
            <person name="Bai J."/>
            <person name="Han X."/>
            <person name="Lu G."/>
            <person name="Zhu Y."/>
            <person name="Shao Z."/>
            <person name="Yan H."/>
            <person name="Li C."/>
            <person name="Peng N."/>
            <person name="Zhang Z."/>
            <person name="Zhang Y."/>
            <person name="Lin W."/>
            <person name="Fan Y."/>
            <person name="Qin Z."/>
            <person name="Hu Y."/>
            <person name="Zhu B."/>
            <person name="Wang S."/>
            <person name="Ding X."/>
            <person name="Zhao G.P."/>
        </authorList>
    </citation>
    <scope>NUCLEOTIDE SEQUENCE [LARGE SCALE GENOMIC DNA]</scope>
    <source>
        <strain evidence="2">U-32</strain>
    </source>
</reference>
<protein>
    <recommendedName>
        <fullName evidence="3">Orc1-like AAA ATPase domain-containing protein</fullName>
    </recommendedName>
</protein>
<dbReference type="eggNOG" id="COG3903">
    <property type="taxonomic scope" value="Bacteria"/>
</dbReference>
<sequence length="777" mass="85309">MAELLSRTRETTVAAILEDDTCPQLVTGPFGAGKTRVLGSLEDRLIAREYVVLRVVVPPGEGPGDGIGRTLDQFRQTLDISRQLGEQLKQFGHPRLAKATATLTRKAQIAPIRVQQTISASGRAIVHANGAQGLQIQWGDHLGVLDRALGDHVVEAITRAGRRRRVALLIDDVQHLDEKRGVAWLLELVRTLHGVRVVAARRGAAADTVLGRVFRSHGLGPLSRDDVAAHLAQRLGAGAEPALVDHVCLVTGRLAWGVGVLAEGLARARGETAGPPVVPTGPLELDELFGHVLAALPGELRTALEQLAVLREFDRAAAVHMLGAGGTPPDRAEAVLDELVDALLVETGVLGRDPRTRSADVAHAPTSLRLPELVRRVAGTSARAQGPARPAELHRRAADFYQAAVDAAGAETGDPFAHWSALEGGLARRYFSEWVHHVAHAEPRLRSETRSKIIRWYLEGFFWYEWKVPHWFCSSLLSYCAEIRRTNEDVEWLDCLAALHQNYPRGWRKAAEPAVWRRAIDALTHLRTTGWQPAGPPAEVTDAGQVFALATHLLAECFHYSGASPQAAEERYLEAAEWYVGEHNDWNRRYARLHRIDLAVTYDLREVAPGELTELLEYARGVGDVEMFCLALRVAADAHLRRGELRHAAAAIAAATLHALAYQAKQLLLPQMHNFPDGYTREVYLEMIARTDALVAEVRERDAAVAARVEAALVDLFAPFWDGGAGEREAMLPPPPSDRDLGVGDGDYVRRVRWLAEIRSRHLWRVTVDPEGLGLEA</sequence>